<feature type="signal peptide" evidence="1">
    <location>
        <begin position="1"/>
        <end position="25"/>
    </location>
</feature>
<accession>A0A1D8NG72</accession>
<evidence type="ECO:0008006" key="4">
    <source>
        <dbReference type="Google" id="ProtNLM"/>
    </source>
</evidence>
<proteinExistence type="predicted"/>
<reference evidence="2 3" key="1">
    <citation type="journal article" date="2016" name="PLoS ONE">
        <title>Sequence Assembly of Yarrowia lipolytica Strain W29/CLIB89 Shows Transposable Element Diversity.</title>
        <authorList>
            <person name="Magnan C."/>
            <person name="Yu J."/>
            <person name="Chang I."/>
            <person name="Jahn E."/>
            <person name="Kanomata Y."/>
            <person name="Wu J."/>
            <person name="Zeller M."/>
            <person name="Oakes M."/>
            <person name="Baldi P."/>
            <person name="Sandmeyer S."/>
        </authorList>
    </citation>
    <scope>NUCLEOTIDE SEQUENCE [LARGE SCALE GENOMIC DNA]</scope>
    <source>
        <strain evidence="3">CLIB89(W29)</strain>
    </source>
</reference>
<dbReference type="Proteomes" id="UP000182444">
    <property type="component" value="Chromosome 1D"/>
</dbReference>
<gene>
    <name evidence="2" type="ORF">YALI1_D33763g</name>
</gene>
<organism evidence="2 3">
    <name type="scientific">Yarrowia lipolytica</name>
    <name type="common">Candida lipolytica</name>
    <dbReference type="NCBI Taxonomy" id="4952"/>
    <lineage>
        <taxon>Eukaryota</taxon>
        <taxon>Fungi</taxon>
        <taxon>Dikarya</taxon>
        <taxon>Ascomycota</taxon>
        <taxon>Saccharomycotina</taxon>
        <taxon>Dipodascomycetes</taxon>
        <taxon>Dipodascales</taxon>
        <taxon>Dipodascales incertae sedis</taxon>
        <taxon>Yarrowia</taxon>
    </lineage>
</organism>
<name>A0A1D8NG72_YARLL</name>
<sequence>MYYIPIAKFRKIMILCMCSVHKVIAASAASISPRRLHVYHLVPHLALIRCTASTSARYSISSSSHGYSSILR</sequence>
<dbReference type="EMBL" id="CP017556">
    <property type="protein sequence ID" value="AOW04635.1"/>
    <property type="molecule type" value="Genomic_DNA"/>
</dbReference>
<dbReference type="GeneID" id="94583477"/>
<evidence type="ECO:0000256" key="1">
    <source>
        <dbReference type="SAM" id="SignalP"/>
    </source>
</evidence>
<dbReference type="RefSeq" id="XP_068138967.1">
    <property type="nucleotide sequence ID" value="XM_068282866.1"/>
</dbReference>
<dbReference type="VEuPathDB" id="FungiDB:YALI1_D33763g"/>
<dbReference type="AlphaFoldDB" id="A0A1D8NG72"/>
<evidence type="ECO:0000313" key="3">
    <source>
        <dbReference type="Proteomes" id="UP000182444"/>
    </source>
</evidence>
<keyword evidence="1" id="KW-0732">Signal</keyword>
<protein>
    <recommendedName>
        <fullName evidence="4">Secreted protein</fullName>
    </recommendedName>
</protein>
<feature type="chain" id="PRO_5009110565" description="Secreted protein" evidence="1">
    <location>
        <begin position="26"/>
        <end position="72"/>
    </location>
</feature>
<evidence type="ECO:0000313" key="2">
    <source>
        <dbReference type="EMBL" id="AOW04635.1"/>
    </source>
</evidence>